<dbReference type="GO" id="GO:0006334">
    <property type="term" value="P:nucleosome assembly"/>
    <property type="evidence" value="ECO:0007669"/>
    <property type="project" value="InterPro"/>
</dbReference>
<keyword evidence="3" id="KW-1185">Reference proteome</keyword>
<proteinExistence type="predicted"/>
<protein>
    <submittedName>
        <fullName evidence="2">Uncharacterized protein</fullName>
    </submittedName>
</protein>
<dbReference type="PRINTS" id="PR00624">
    <property type="entry name" value="HISTONEH5"/>
</dbReference>
<feature type="region of interest" description="Disordered" evidence="1">
    <location>
        <begin position="97"/>
        <end position="181"/>
    </location>
</feature>
<evidence type="ECO:0000313" key="2">
    <source>
        <dbReference type="EMBL" id="GMH65993.1"/>
    </source>
</evidence>
<name>A0A9W7AB71_9STRA</name>
<dbReference type="EMBL" id="BRXZ01001231">
    <property type="protein sequence ID" value="GMH65993.1"/>
    <property type="molecule type" value="Genomic_DNA"/>
</dbReference>
<dbReference type="GO" id="GO:0003677">
    <property type="term" value="F:DNA binding"/>
    <property type="evidence" value="ECO:0007669"/>
    <property type="project" value="InterPro"/>
</dbReference>
<accession>A0A9W7AB71</accession>
<dbReference type="Proteomes" id="UP001165082">
    <property type="component" value="Unassembled WGS sequence"/>
</dbReference>
<sequence length="181" mass="19546">MYSGKALAEKAKAASERQALQMRAFDRVIGKQLDVASKKAAEAGAKKVDSEEVYRAKLSQERERAQKKVGKKLSAAHLKMAQETGLSGAVVARMIGVEEGGSSSSSGDESDGSGSGRRKRKKSKKDKKDKKKKSKKDKKEKKKKSKKDKKDKKTKKGKRRRDEADAEGEGGASGSGSEESG</sequence>
<dbReference type="GO" id="GO:0030527">
    <property type="term" value="F:structural constituent of chromatin"/>
    <property type="evidence" value="ECO:0007669"/>
    <property type="project" value="InterPro"/>
</dbReference>
<feature type="compositionally biased region" description="Basic residues" evidence="1">
    <location>
        <begin position="116"/>
        <end position="159"/>
    </location>
</feature>
<dbReference type="OrthoDB" id="55182at2759"/>
<comment type="caution">
    <text evidence="2">The sequence shown here is derived from an EMBL/GenBank/DDBJ whole genome shotgun (WGS) entry which is preliminary data.</text>
</comment>
<organism evidence="2 3">
    <name type="scientific">Triparma retinervis</name>
    <dbReference type="NCBI Taxonomy" id="2557542"/>
    <lineage>
        <taxon>Eukaryota</taxon>
        <taxon>Sar</taxon>
        <taxon>Stramenopiles</taxon>
        <taxon>Ochrophyta</taxon>
        <taxon>Bolidophyceae</taxon>
        <taxon>Parmales</taxon>
        <taxon>Triparmaceae</taxon>
        <taxon>Triparma</taxon>
    </lineage>
</organism>
<evidence type="ECO:0000256" key="1">
    <source>
        <dbReference type="SAM" id="MobiDB-lite"/>
    </source>
</evidence>
<reference evidence="2" key="1">
    <citation type="submission" date="2022-07" db="EMBL/GenBank/DDBJ databases">
        <title>Genome analysis of Parmales, a sister group of diatoms, reveals the evolutionary specialization of diatoms from phago-mixotrophs to photoautotrophs.</title>
        <authorList>
            <person name="Ban H."/>
            <person name="Sato S."/>
            <person name="Yoshikawa S."/>
            <person name="Kazumasa Y."/>
            <person name="Nakamura Y."/>
            <person name="Ichinomiya M."/>
            <person name="Saitoh K."/>
            <person name="Sato N."/>
            <person name="Blanc-Mathieu R."/>
            <person name="Endo H."/>
            <person name="Kuwata A."/>
            <person name="Ogata H."/>
        </authorList>
    </citation>
    <scope>NUCLEOTIDE SEQUENCE</scope>
</reference>
<evidence type="ECO:0000313" key="3">
    <source>
        <dbReference type="Proteomes" id="UP001165082"/>
    </source>
</evidence>
<dbReference type="AlphaFoldDB" id="A0A9W7AB71"/>
<feature type="non-terminal residue" evidence="2">
    <location>
        <position position="1"/>
    </location>
</feature>
<gene>
    <name evidence="2" type="ORF">TrRE_jg5816</name>
</gene>
<dbReference type="GO" id="GO:0000786">
    <property type="term" value="C:nucleosome"/>
    <property type="evidence" value="ECO:0007669"/>
    <property type="project" value="InterPro"/>
</dbReference>
<dbReference type="InterPro" id="IPR005819">
    <property type="entry name" value="H1/H5"/>
</dbReference>